<dbReference type="KEGG" id="nae:BHE16_09895"/>
<dbReference type="Proteomes" id="UP000183530">
    <property type="component" value="Chromosome"/>
</dbReference>
<reference evidence="1 2" key="1">
    <citation type="submission" date="2016-11" db="EMBL/GenBank/DDBJ databases">
        <title>Genome sequencing of Zhihengliuella aestuarii B18 antagonistic to Plasmodiophora brassicae.</title>
        <authorList>
            <person name="Luo Y."/>
        </authorList>
    </citation>
    <scope>NUCLEOTIDE SEQUENCE [LARGE SCALE GENOMIC DNA]</scope>
    <source>
        <strain evidence="1 2">B18</strain>
    </source>
</reference>
<organism evidence="1 2">
    <name type="scientific">Neomicrococcus aestuarii</name>
    <dbReference type="NCBI Taxonomy" id="556325"/>
    <lineage>
        <taxon>Bacteria</taxon>
        <taxon>Bacillati</taxon>
        <taxon>Actinomycetota</taxon>
        <taxon>Actinomycetes</taxon>
        <taxon>Micrococcales</taxon>
        <taxon>Micrococcaceae</taxon>
        <taxon>Neomicrococcus</taxon>
    </lineage>
</organism>
<name>A0A1L2ZQE9_9MICC</name>
<keyword evidence="2" id="KW-1185">Reference proteome</keyword>
<gene>
    <name evidence="1" type="ORF">BHE16_09895</name>
</gene>
<dbReference type="AlphaFoldDB" id="A0A1L2ZQE9"/>
<dbReference type="EMBL" id="CP018135">
    <property type="protein sequence ID" value="APF41251.1"/>
    <property type="molecule type" value="Genomic_DNA"/>
</dbReference>
<evidence type="ECO:0000313" key="1">
    <source>
        <dbReference type="EMBL" id="APF41251.1"/>
    </source>
</evidence>
<accession>A0A1L2ZQE9</accession>
<sequence length="99" mass="10088">MGRALLVALAVEEDGAFVVDGFAAAEAVGALVAAVFVDTPALAETLRELGALLAEALSLDAPEAAPDDATDDAAEEDFETEACVVVLEIDVEPEETDAV</sequence>
<proteinExistence type="predicted"/>
<evidence type="ECO:0000313" key="2">
    <source>
        <dbReference type="Proteomes" id="UP000183530"/>
    </source>
</evidence>
<protein>
    <submittedName>
        <fullName evidence="1">Uncharacterized protein</fullName>
    </submittedName>
</protein>